<keyword evidence="1" id="KW-1133">Transmembrane helix</keyword>
<name>A0ABX2VV80_AJEDR</name>
<sequence>LATSVSRSCGLFLIWLAFCVHPHKETFTILHHSFTNFSHSSIIIFIIVIIKCHHLIQDFYLFFCSTLSICSSITLYMFLAMTPCSHSKCHCSAHTEQFISKSSHVDRFMSADDSEPDVVFLIKNLKNVIMKKLFMSCVTESSVSSLASSVTSFSAASFSVPFSATSQSPTLAPVSGSPTPATPVPATPGFTASAFVTSSPCFKKMLYIKKLFITVKFNITEISALTNSFEMIDLYWPILWCLLSDFVMQVKDICVFRNENADVILFYTCECEACTPCLRCCCENELFACCVLLSAFLCVPLSLSEKPCACFAPAPEAILIEDDNITETTLFCL</sequence>
<keyword evidence="1" id="KW-0812">Transmembrane</keyword>
<feature type="transmembrane region" description="Helical" evidence="1">
    <location>
        <begin position="32"/>
        <end position="52"/>
    </location>
</feature>
<proteinExistence type="predicted"/>
<dbReference type="Proteomes" id="UP000002039">
    <property type="component" value="Unassembled WGS sequence"/>
</dbReference>
<accession>A0ABX2VV80</accession>
<protein>
    <submittedName>
        <fullName evidence="2">Uncharacterized protein</fullName>
    </submittedName>
</protein>
<keyword evidence="1" id="KW-0472">Membrane</keyword>
<evidence type="ECO:0000256" key="1">
    <source>
        <dbReference type="SAM" id="Phobius"/>
    </source>
</evidence>
<dbReference type="RefSeq" id="XP_045280375.1">
    <property type="nucleotide sequence ID" value="XM_045425910.1"/>
</dbReference>
<keyword evidence="3" id="KW-1185">Reference proteome</keyword>
<feature type="non-terminal residue" evidence="2">
    <location>
        <position position="1"/>
    </location>
</feature>
<evidence type="ECO:0000313" key="3">
    <source>
        <dbReference type="Proteomes" id="UP000002039"/>
    </source>
</evidence>
<feature type="transmembrane region" description="Helical" evidence="1">
    <location>
        <begin position="59"/>
        <end position="79"/>
    </location>
</feature>
<gene>
    <name evidence="2" type="ORF">BDCG_16715</name>
</gene>
<evidence type="ECO:0000313" key="2">
    <source>
        <dbReference type="EMBL" id="OAT00648.1"/>
    </source>
</evidence>
<reference evidence="3" key="1">
    <citation type="journal article" date="2015" name="PLoS Genet.">
        <title>The dynamic genome and transcriptome of the human fungal pathogen Blastomyces and close relative Emmonsia.</title>
        <authorList>
            <person name="Munoz J.F."/>
            <person name="Gauthier G.M."/>
            <person name="Desjardins C.A."/>
            <person name="Gallo J.E."/>
            <person name="Holder J."/>
            <person name="Sullivan T.D."/>
            <person name="Marty A.J."/>
            <person name="Carmen J.C."/>
            <person name="Chen Z."/>
            <person name="Ding L."/>
            <person name="Gujja S."/>
            <person name="Magrini V."/>
            <person name="Misas E."/>
            <person name="Mitreva M."/>
            <person name="Priest M."/>
            <person name="Saif S."/>
            <person name="Whiston E.A."/>
            <person name="Young S."/>
            <person name="Zeng Q."/>
            <person name="Goldman W.E."/>
            <person name="Mardis E.R."/>
            <person name="Taylor J.W."/>
            <person name="McEwen J.G."/>
            <person name="Clay O.K."/>
            <person name="Klein B.S."/>
            <person name="Cuomo C.A."/>
        </authorList>
    </citation>
    <scope>NUCLEOTIDE SEQUENCE [LARGE SCALE GENOMIC DNA]</scope>
    <source>
        <strain evidence="3">ER-3 / ATCC MYA-2586</strain>
    </source>
</reference>
<dbReference type="GeneID" id="69031607"/>
<dbReference type="EMBL" id="EQ999975">
    <property type="protein sequence ID" value="OAT00648.1"/>
    <property type="molecule type" value="Genomic_DNA"/>
</dbReference>
<organism evidence="2 3">
    <name type="scientific">Ajellomyces dermatitidis (strain ER-3 / ATCC MYA-2586)</name>
    <name type="common">Blastomyces dermatitidis</name>
    <dbReference type="NCBI Taxonomy" id="559297"/>
    <lineage>
        <taxon>Eukaryota</taxon>
        <taxon>Fungi</taxon>
        <taxon>Dikarya</taxon>
        <taxon>Ascomycota</taxon>
        <taxon>Pezizomycotina</taxon>
        <taxon>Eurotiomycetes</taxon>
        <taxon>Eurotiomycetidae</taxon>
        <taxon>Onygenales</taxon>
        <taxon>Ajellomycetaceae</taxon>
        <taxon>Blastomyces</taxon>
    </lineage>
</organism>